<dbReference type="Gene3D" id="1.10.260.40">
    <property type="entry name" value="lambda repressor-like DNA-binding domains"/>
    <property type="match status" value="1"/>
</dbReference>
<dbReference type="NCBIfam" id="TIGR02607">
    <property type="entry name" value="antidote_HigA"/>
    <property type="match status" value="1"/>
</dbReference>
<proteinExistence type="predicted"/>
<dbReference type="Proteomes" id="UP001174932">
    <property type="component" value="Unassembled WGS sequence"/>
</dbReference>
<keyword evidence="1" id="KW-0238">DNA-binding</keyword>
<dbReference type="EMBL" id="JAUOZU010000008">
    <property type="protein sequence ID" value="MDO6964941.1"/>
    <property type="molecule type" value="Genomic_DNA"/>
</dbReference>
<dbReference type="SMART" id="SM00530">
    <property type="entry name" value="HTH_XRE"/>
    <property type="match status" value="1"/>
</dbReference>
<dbReference type="CDD" id="cd00093">
    <property type="entry name" value="HTH_XRE"/>
    <property type="match status" value="1"/>
</dbReference>
<dbReference type="Pfam" id="PF01381">
    <property type="entry name" value="HTH_3"/>
    <property type="match status" value="1"/>
</dbReference>
<reference evidence="3" key="2">
    <citation type="submission" date="2023-07" db="EMBL/GenBank/DDBJ databases">
        <authorList>
            <person name="Shen H."/>
        </authorList>
    </citation>
    <scope>NUCLEOTIDE SEQUENCE</scope>
    <source>
        <strain evidence="3">TNR-22</strain>
    </source>
</reference>
<comment type="caution">
    <text evidence="3">The sequence shown here is derived from an EMBL/GenBank/DDBJ whole genome shotgun (WGS) entry which is preliminary data.</text>
</comment>
<feature type="domain" description="HTH cro/C1-type" evidence="2">
    <location>
        <begin position="22"/>
        <end position="77"/>
    </location>
</feature>
<dbReference type="InterPro" id="IPR001387">
    <property type="entry name" value="Cro/C1-type_HTH"/>
</dbReference>
<evidence type="ECO:0000256" key="1">
    <source>
        <dbReference type="ARBA" id="ARBA00023125"/>
    </source>
</evidence>
<reference evidence="3" key="1">
    <citation type="journal article" date="2015" name="Int. J. Syst. Evol. Microbiol.">
        <title>Rhizobium alvei sp. nov., isolated from a freshwater river.</title>
        <authorList>
            <person name="Sheu S.Y."/>
            <person name="Huang H.W."/>
            <person name="Young C.C."/>
            <person name="Chen W.M."/>
        </authorList>
    </citation>
    <scope>NUCLEOTIDE SEQUENCE</scope>
    <source>
        <strain evidence="3">TNR-22</strain>
    </source>
</reference>
<keyword evidence="4" id="KW-1185">Reference proteome</keyword>
<organism evidence="3 4">
    <name type="scientific">Rhizobium alvei</name>
    <dbReference type="NCBI Taxonomy" id="1132659"/>
    <lineage>
        <taxon>Bacteria</taxon>
        <taxon>Pseudomonadati</taxon>
        <taxon>Pseudomonadota</taxon>
        <taxon>Alphaproteobacteria</taxon>
        <taxon>Hyphomicrobiales</taxon>
        <taxon>Rhizobiaceae</taxon>
        <taxon>Rhizobium/Agrobacterium group</taxon>
        <taxon>Rhizobium</taxon>
    </lineage>
</organism>
<dbReference type="PANTHER" id="PTHR36924">
    <property type="entry name" value="ANTITOXIN HIGA-1"/>
    <property type="match status" value="1"/>
</dbReference>
<dbReference type="RefSeq" id="WP_304376859.1">
    <property type="nucleotide sequence ID" value="NZ_JAUOZU010000008.1"/>
</dbReference>
<dbReference type="SUPFAM" id="SSF47413">
    <property type="entry name" value="lambda repressor-like DNA-binding domains"/>
    <property type="match status" value="1"/>
</dbReference>
<gene>
    <name evidence="3" type="ORF">Q4481_13315</name>
</gene>
<dbReference type="PROSITE" id="PS50943">
    <property type="entry name" value="HTH_CROC1"/>
    <property type="match status" value="1"/>
</dbReference>
<dbReference type="PANTHER" id="PTHR36924:SF1">
    <property type="entry name" value="ANTITOXIN HIGA-1"/>
    <property type="match status" value="1"/>
</dbReference>
<sequence>MFSEKQVTLRSLLPAIHPGEILREEYLEPLKMTPYALAKKLKVPRTRIERIVAEKIGISADTALRLGRYFKTTPQFWLNMQTSYDIKMAQDALGKELQAIPEIEVAA</sequence>
<dbReference type="InterPro" id="IPR013430">
    <property type="entry name" value="Toxin_antidote_HigA"/>
</dbReference>
<evidence type="ECO:0000313" key="4">
    <source>
        <dbReference type="Proteomes" id="UP001174932"/>
    </source>
</evidence>
<name>A0ABT8YN60_9HYPH</name>
<dbReference type="InterPro" id="IPR010982">
    <property type="entry name" value="Lambda_DNA-bd_dom_sf"/>
</dbReference>
<accession>A0ABT8YN60</accession>
<evidence type="ECO:0000259" key="2">
    <source>
        <dbReference type="PROSITE" id="PS50943"/>
    </source>
</evidence>
<evidence type="ECO:0000313" key="3">
    <source>
        <dbReference type="EMBL" id="MDO6964941.1"/>
    </source>
</evidence>
<protein>
    <submittedName>
        <fullName evidence="3">HigA family addiction module antitoxin</fullName>
    </submittedName>
</protein>